<evidence type="ECO:0000256" key="2">
    <source>
        <dbReference type="ARBA" id="ARBA00022448"/>
    </source>
</evidence>
<evidence type="ECO:0000313" key="9">
    <source>
        <dbReference type="EMBL" id="SES30466.1"/>
    </source>
</evidence>
<dbReference type="Gene3D" id="1.10.3720.10">
    <property type="entry name" value="MetI-like"/>
    <property type="match status" value="1"/>
</dbReference>
<dbReference type="PANTHER" id="PTHR43744:SF8">
    <property type="entry name" value="SN-GLYCEROL-3-PHOSPHATE TRANSPORT SYSTEM PERMEASE PROTEIN UGPE"/>
    <property type="match status" value="1"/>
</dbReference>
<evidence type="ECO:0000259" key="8">
    <source>
        <dbReference type="PROSITE" id="PS50928"/>
    </source>
</evidence>
<protein>
    <submittedName>
        <fullName evidence="9">Lactose/L-arabinose transport system permease protein</fullName>
    </submittedName>
</protein>
<dbReference type="InterPro" id="IPR035906">
    <property type="entry name" value="MetI-like_sf"/>
</dbReference>
<feature type="transmembrane region" description="Helical" evidence="7">
    <location>
        <begin position="75"/>
        <end position="100"/>
    </location>
</feature>
<evidence type="ECO:0000256" key="5">
    <source>
        <dbReference type="ARBA" id="ARBA00022989"/>
    </source>
</evidence>
<dbReference type="EMBL" id="FOGT01000015">
    <property type="protein sequence ID" value="SES30466.1"/>
    <property type="molecule type" value="Genomic_DNA"/>
</dbReference>
<dbReference type="GO" id="GO:0005886">
    <property type="term" value="C:plasma membrane"/>
    <property type="evidence" value="ECO:0007669"/>
    <property type="project" value="UniProtKB-SubCell"/>
</dbReference>
<gene>
    <name evidence="9" type="ORF">SAMN05518684_11553</name>
</gene>
<dbReference type="SUPFAM" id="SSF161098">
    <property type="entry name" value="MetI-like"/>
    <property type="match status" value="1"/>
</dbReference>
<dbReference type="CDD" id="cd06261">
    <property type="entry name" value="TM_PBP2"/>
    <property type="match status" value="1"/>
</dbReference>
<feature type="transmembrane region" description="Helical" evidence="7">
    <location>
        <begin position="214"/>
        <end position="237"/>
    </location>
</feature>
<proteinExistence type="inferred from homology"/>
<evidence type="ECO:0000256" key="1">
    <source>
        <dbReference type="ARBA" id="ARBA00004651"/>
    </source>
</evidence>
<evidence type="ECO:0000256" key="7">
    <source>
        <dbReference type="RuleBase" id="RU363032"/>
    </source>
</evidence>
<feature type="transmembrane region" description="Helical" evidence="7">
    <location>
        <begin position="244"/>
        <end position="265"/>
    </location>
</feature>
<evidence type="ECO:0000256" key="3">
    <source>
        <dbReference type="ARBA" id="ARBA00022475"/>
    </source>
</evidence>
<sequence length="280" mass="31441">MTNNKNKTTTILKKIGLYTLLGIGVFLSMFPFYWMFIGATNPSGAIFSMPPNLVPGDHFFENLRNLNENVGIWRVIMNSLIITLTFTVVSVMICSAAGFAFAKYQFKGRDPIFFMLLLAIMIPYHVTLIPLFELMANVGWLNTYQAVILPHLAYPFAIFLMRQNMRSIPNSLLEAARVDGAGEMRIFFTVVLPTMRPALAAVAIFLFMFQWNNFLWPLVVLGDSSMYTLPVALSSLVGMSRIDYGQIMLGTTLSTLPIMVFFLLLQRQFISGILGGSVKE</sequence>
<dbReference type="Pfam" id="PF00528">
    <property type="entry name" value="BPD_transp_1"/>
    <property type="match status" value="1"/>
</dbReference>
<dbReference type="AlphaFoldDB" id="A0A1H9W930"/>
<dbReference type="STRING" id="1601833.SAMN05518684_11553"/>
<evidence type="ECO:0000256" key="6">
    <source>
        <dbReference type="ARBA" id="ARBA00023136"/>
    </source>
</evidence>
<dbReference type="Proteomes" id="UP000198571">
    <property type="component" value="Unassembled WGS sequence"/>
</dbReference>
<keyword evidence="6 7" id="KW-0472">Membrane</keyword>
<dbReference type="RefSeq" id="WP_093054398.1">
    <property type="nucleotide sequence ID" value="NZ_FOGT01000015.1"/>
</dbReference>
<keyword evidence="5 7" id="KW-1133">Transmembrane helix</keyword>
<name>A0A1H9W930_9BACI</name>
<evidence type="ECO:0000313" key="10">
    <source>
        <dbReference type="Proteomes" id="UP000198571"/>
    </source>
</evidence>
<comment type="subcellular location">
    <subcellularLocation>
        <location evidence="1 7">Cell membrane</location>
        <topology evidence="1 7">Multi-pass membrane protein</topology>
    </subcellularLocation>
</comment>
<dbReference type="PROSITE" id="PS50928">
    <property type="entry name" value="ABC_TM1"/>
    <property type="match status" value="1"/>
</dbReference>
<dbReference type="PANTHER" id="PTHR43744">
    <property type="entry name" value="ABC TRANSPORTER PERMEASE PROTEIN MG189-RELATED-RELATED"/>
    <property type="match status" value="1"/>
</dbReference>
<feature type="transmembrane region" description="Helical" evidence="7">
    <location>
        <begin position="15"/>
        <end position="36"/>
    </location>
</feature>
<feature type="transmembrane region" description="Helical" evidence="7">
    <location>
        <begin position="186"/>
        <end position="208"/>
    </location>
</feature>
<dbReference type="GO" id="GO:0055085">
    <property type="term" value="P:transmembrane transport"/>
    <property type="evidence" value="ECO:0007669"/>
    <property type="project" value="InterPro"/>
</dbReference>
<comment type="similarity">
    <text evidence="7">Belongs to the binding-protein-dependent transport system permease family.</text>
</comment>
<evidence type="ECO:0000256" key="4">
    <source>
        <dbReference type="ARBA" id="ARBA00022692"/>
    </source>
</evidence>
<keyword evidence="2 7" id="KW-0813">Transport</keyword>
<keyword evidence="3" id="KW-1003">Cell membrane</keyword>
<feature type="domain" description="ABC transmembrane type-1" evidence="8">
    <location>
        <begin position="76"/>
        <end position="265"/>
    </location>
</feature>
<keyword evidence="10" id="KW-1185">Reference proteome</keyword>
<reference evidence="10" key="1">
    <citation type="submission" date="2016-10" db="EMBL/GenBank/DDBJ databases">
        <authorList>
            <person name="Varghese N."/>
            <person name="Submissions S."/>
        </authorList>
    </citation>
    <scope>NUCLEOTIDE SEQUENCE [LARGE SCALE GENOMIC DNA]</scope>
    <source>
        <strain evidence="10">S9</strain>
    </source>
</reference>
<keyword evidence="4 7" id="KW-0812">Transmembrane</keyword>
<feature type="transmembrane region" description="Helical" evidence="7">
    <location>
        <begin position="144"/>
        <end position="161"/>
    </location>
</feature>
<accession>A0A1H9W930</accession>
<dbReference type="OrthoDB" id="9771544at2"/>
<organism evidence="9 10">
    <name type="scientific">Salipaludibacillus aurantiacus</name>
    <dbReference type="NCBI Taxonomy" id="1601833"/>
    <lineage>
        <taxon>Bacteria</taxon>
        <taxon>Bacillati</taxon>
        <taxon>Bacillota</taxon>
        <taxon>Bacilli</taxon>
        <taxon>Bacillales</taxon>
        <taxon>Bacillaceae</taxon>
    </lineage>
</organism>
<dbReference type="InterPro" id="IPR000515">
    <property type="entry name" value="MetI-like"/>
</dbReference>
<feature type="transmembrane region" description="Helical" evidence="7">
    <location>
        <begin position="112"/>
        <end position="132"/>
    </location>
</feature>